<dbReference type="GO" id="GO:0005615">
    <property type="term" value="C:extracellular space"/>
    <property type="evidence" value="ECO:0007669"/>
    <property type="project" value="TreeGrafter"/>
</dbReference>
<evidence type="ECO:0000313" key="11">
    <source>
        <dbReference type="Proteomes" id="UP001378592"/>
    </source>
</evidence>
<name>A0AAN9Z2S9_9ORTH</name>
<dbReference type="AlphaFoldDB" id="A0AAN9Z2S9"/>
<evidence type="ECO:0000256" key="4">
    <source>
        <dbReference type="ARBA" id="ARBA00022801"/>
    </source>
</evidence>
<gene>
    <name evidence="10" type="ORF">R5R35_002608</name>
</gene>
<evidence type="ECO:0000313" key="10">
    <source>
        <dbReference type="EMBL" id="KAK7792954.1"/>
    </source>
</evidence>
<dbReference type="Proteomes" id="UP001378592">
    <property type="component" value="Unassembled WGS sequence"/>
</dbReference>
<dbReference type="Gene3D" id="2.40.10.10">
    <property type="entry name" value="Trypsin-like serine proteases"/>
    <property type="match status" value="2"/>
</dbReference>
<dbReference type="FunFam" id="2.40.10.10:FF:000166">
    <property type="entry name" value="Trypsin"/>
    <property type="match status" value="1"/>
</dbReference>
<evidence type="ECO:0000256" key="8">
    <source>
        <dbReference type="SAM" id="SignalP"/>
    </source>
</evidence>
<reference evidence="10 11" key="1">
    <citation type="submission" date="2024-03" db="EMBL/GenBank/DDBJ databases">
        <title>The genome assembly and annotation of the cricket Gryllus longicercus Weissman &amp; Gray.</title>
        <authorList>
            <person name="Szrajer S."/>
            <person name="Gray D."/>
            <person name="Ylla G."/>
        </authorList>
    </citation>
    <scope>NUCLEOTIDE SEQUENCE [LARGE SCALE GENOMIC DNA]</scope>
    <source>
        <strain evidence="10">DAG 2021-001</strain>
        <tissue evidence="10">Whole body minus gut</tissue>
    </source>
</reference>
<proteinExistence type="predicted"/>
<dbReference type="PROSITE" id="PS50240">
    <property type="entry name" value="TRYPSIN_DOM"/>
    <property type="match status" value="1"/>
</dbReference>
<dbReference type="InterPro" id="IPR050127">
    <property type="entry name" value="Serine_Proteases_S1"/>
</dbReference>
<keyword evidence="6" id="KW-1015">Disulfide bond</keyword>
<evidence type="ECO:0000256" key="6">
    <source>
        <dbReference type="ARBA" id="ARBA00023157"/>
    </source>
</evidence>
<keyword evidence="2" id="KW-0964">Secreted</keyword>
<keyword evidence="11" id="KW-1185">Reference proteome</keyword>
<keyword evidence="4 7" id="KW-0378">Hydrolase</keyword>
<dbReference type="PROSITE" id="PS00134">
    <property type="entry name" value="TRYPSIN_HIS"/>
    <property type="match status" value="1"/>
</dbReference>
<dbReference type="SMART" id="SM00020">
    <property type="entry name" value="Tryp_SPc"/>
    <property type="match status" value="1"/>
</dbReference>
<evidence type="ECO:0000256" key="3">
    <source>
        <dbReference type="ARBA" id="ARBA00022670"/>
    </source>
</evidence>
<sequence>MKIILACVALLAAAQAAPRLAEPQEFLPTVTPIGKASSGPSGNGRIVGGALASRGQIPYQASLLIDSSSLCGGSLLSPQWVLTAAHCARSTSRVQVTLGGISRDLNVADPDRVVVQSSRVIPHSSYSSLTLRNDILLIQLATPVSLNQYIQPSQLATNGALTYAGNTARVSGYGKTSQTSGASTVLKYVDVKVLSNAQCALFYGNTIYSGSICTQEVNSAVIGNSCNGDSGGPLVDLATGQQIGVVSFGSSSGCESGDPKGLTRVTYFIDWISSNTGLSF</sequence>
<dbReference type="InterPro" id="IPR018114">
    <property type="entry name" value="TRYPSIN_HIS"/>
</dbReference>
<evidence type="ECO:0000256" key="7">
    <source>
        <dbReference type="RuleBase" id="RU363034"/>
    </source>
</evidence>
<evidence type="ECO:0000256" key="1">
    <source>
        <dbReference type="ARBA" id="ARBA00004613"/>
    </source>
</evidence>
<dbReference type="CDD" id="cd00190">
    <property type="entry name" value="Tryp_SPc"/>
    <property type="match status" value="1"/>
</dbReference>
<dbReference type="InterPro" id="IPR009003">
    <property type="entry name" value="Peptidase_S1_PA"/>
</dbReference>
<keyword evidence="5 7" id="KW-0720">Serine protease</keyword>
<evidence type="ECO:0000259" key="9">
    <source>
        <dbReference type="PROSITE" id="PS50240"/>
    </source>
</evidence>
<feature type="chain" id="PRO_5042907008" description="Peptidase S1 domain-containing protein" evidence="8">
    <location>
        <begin position="17"/>
        <end position="280"/>
    </location>
</feature>
<dbReference type="InterPro" id="IPR043504">
    <property type="entry name" value="Peptidase_S1_PA_chymotrypsin"/>
</dbReference>
<feature type="domain" description="Peptidase S1" evidence="9">
    <location>
        <begin position="46"/>
        <end position="277"/>
    </location>
</feature>
<keyword evidence="8" id="KW-0732">Signal</keyword>
<dbReference type="EMBL" id="JAZDUA010000410">
    <property type="protein sequence ID" value="KAK7792954.1"/>
    <property type="molecule type" value="Genomic_DNA"/>
</dbReference>
<dbReference type="SUPFAM" id="SSF50494">
    <property type="entry name" value="Trypsin-like serine proteases"/>
    <property type="match status" value="1"/>
</dbReference>
<dbReference type="Pfam" id="PF00089">
    <property type="entry name" value="Trypsin"/>
    <property type="match status" value="1"/>
</dbReference>
<keyword evidence="3 7" id="KW-0645">Protease</keyword>
<dbReference type="PROSITE" id="PS00135">
    <property type="entry name" value="TRYPSIN_SER"/>
    <property type="match status" value="1"/>
</dbReference>
<dbReference type="GO" id="GO:0006508">
    <property type="term" value="P:proteolysis"/>
    <property type="evidence" value="ECO:0007669"/>
    <property type="project" value="UniProtKB-KW"/>
</dbReference>
<protein>
    <recommendedName>
        <fullName evidence="9">Peptidase S1 domain-containing protein</fullName>
    </recommendedName>
</protein>
<dbReference type="InterPro" id="IPR001314">
    <property type="entry name" value="Peptidase_S1A"/>
</dbReference>
<dbReference type="InterPro" id="IPR001254">
    <property type="entry name" value="Trypsin_dom"/>
</dbReference>
<organism evidence="10 11">
    <name type="scientific">Gryllus longicercus</name>
    <dbReference type="NCBI Taxonomy" id="2509291"/>
    <lineage>
        <taxon>Eukaryota</taxon>
        <taxon>Metazoa</taxon>
        <taxon>Ecdysozoa</taxon>
        <taxon>Arthropoda</taxon>
        <taxon>Hexapoda</taxon>
        <taxon>Insecta</taxon>
        <taxon>Pterygota</taxon>
        <taxon>Neoptera</taxon>
        <taxon>Polyneoptera</taxon>
        <taxon>Orthoptera</taxon>
        <taxon>Ensifera</taxon>
        <taxon>Gryllidea</taxon>
        <taxon>Grylloidea</taxon>
        <taxon>Gryllidae</taxon>
        <taxon>Gryllinae</taxon>
        <taxon>Gryllus</taxon>
    </lineage>
</organism>
<accession>A0AAN9Z2S9</accession>
<evidence type="ECO:0000256" key="2">
    <source>
        <dbReference type="ARBA" id="ARBA00022525"/>
    </source>
</evidence>
<dbReference type="InterPro" id="IPR033116">
    <property type="entry name" value="TRYPSIN_SER"/>
</dbReference>
<dbReference type="PANTHER" id="PTHR24264:SF65">
    <property type="entry name" value="SRCR DOMAIN-CONTAINING PROTEIN"/>
    <property type="match status" value="1"/>
</dbReference>
<dbReference type="PRINTS" id="PR00722">
    <property type="entry name" value="CHYMOTRYPSIN"/>
</dbReference>
<comment type="caution">
    <text evidence="10">The sequence shown here is derived from an EMBL/GenBank/DDBJ whole genome shotgun (WGS) entry which is preliminary data.</text>
</comment>
<dbReference type="GO" id="GO:0004252">
    <property type="term" value="F:serine-type endopeptidase activity"/>
    <property type="evidence" value="ECO:0007669"/>
    <property type="project" value="InterPro"/>
</dbReference>
<comment type="subcellular location">
    <subcellularLocation>
        <location evidence="1">Secreted</location>
    </subcellularLocation>
</comment>
<dbReference type="PANTHER" id="PTHR24264">
    <property type="entry name" value="TRYPSIN-RELATED"/>
    <property type="match status" value="1"/>
</dbReference>
<feature type="signal peptide" evidence="8">
    <location>
        <begin position="1"/>
        <end position="16"/>
    </location>
</feature>
<evidence type="ECO:0000256" key="5">
    <source>
        <dbReference type="ARBA" id="ARBA00022825"/>
    </source>
</evidence>